<dbReference type="SUPFAM" id="SSF82185">
    <property type="entry name" value="Histone H3 K4-specific methyltransferase SET7/9 N-terminal domain"/>
    <property type="match status" value="2"/>
</dbReference>
<evidence type="ECO:0000313" key="2">
    <source>
        <dbReference type="WBParaSite" id="maker-uti_cns_0007821-snap-gene-0.5-mRNA-1"/>
    </source>
</evidence>
<evidence type="ECO:0000313" key="1">
    <source>
        <dbReference type="Proteomes" id="UP000095280"/>
    </source>
</evidence>
<dbReference type="PANTHER" id="PTHR23084">
    <property type="entry name" value="PHOSPHATIDYLINOSITOL-4-PHOSPHATE 5-KINASE RELATED"/>
    <property type="match status" value="1"/>
</dbReference>
<dbReference type="WBParaSite" id="maker-uti_cns_0007821-snap-gene-0.5-mRNA-1">
    <property type="protein sequence ID" value="maker-uti_cns_0007821-snap-gene-0.5-mRNA-1"/>
    <property type="gene ID" value="maker-uti_cns_0007821-snap-gene-0.5"/>
</dbReference>
<dbReference type="Pfam" id="PF02493">
    <property type="entry name" value="MORN"/>
    <property type="match status" value="8"/>
</dbReference>
<reference evidence="2" key="1">
    <citation type="submission" date="2016-11" db="UniProtKB">
        <authorList>
            <consortium name="WormBaseParasite"/>
        </authorList>
    </citation>
    <scope>IDENTIFICATION</scope>
</reference>
<organism evidence="1 2">
    <name type="scientific">Macrostomum lignano</name>
    <dbReference type="NCBI Taxonomy" id="282301"/>
    <lineage>
        <taxon>Eukaryota</taxon>
        <taxon>Metazoa</taxon>
        <taxon>Spiralia</taxon>
        <taxon>Lophotrochozoa</taxon>
        <taxon>Platyhelminthes</taxon>
        <taxon>Rhabditophora</taxon>
        <taxon>Macrostomorpha</taxon>
        <taxon>Macrostomida</taxon>
        <taxon>Macrostomidae</taxon>
        <taxon>Macrostomum</taxon>
    </lineage>
</organism>
<accession>A0A1I8HT85</accession>
<dbReference type="SMART" id="SM00698">
    <property type="entry name" value="MORN"/>
    <property type="match status" value="8"/>
</dbReference>
<dbReference type="STRING" id="282301.A0A1I8HT85"/>
<dbReference type="AlphaFoldDB" id="A0A1I8HT85"/>
<dbReference type="Gene3D" id="2.20.110.10">
    <property type="entry name" value="Histone H3 K4-specific methyltransferase SET7/9 N-terminal domain"/>
    <property type="match status" value="3"/>
</dbReference>
<proteinExistence type="predicted"/>
<keyword evidence="1" id="KW-1185">Reference proteome</keyword>
<name>A0A1I8HT85_9PLAT</name>
<dbReference type="PANTHER" id="PTHR23084:SF263">
    <property type="entry name" value="MORN REPEAT-CONTAINING PROTEIN 1"/>
    <property type="match status" value="1"/>
</dbReference>
<protein>
    <submittedName>
        <fullName evidence="2">MORN repeat-containing protein 1</fullName>
    </submittedName>
</protein>
<dbReference type="InterPro" id="IPR003409">
    <property type="entry name" value="MORN"/>
</dbReference>
<dbReference type="OrthoDB" id="423343at2759"/>
<sequence>MENDFKDVYIGERANQQKNGFGVYKFRNGFYRYEGNWKDGKKHGHGKLVMADGSFYEGSFDQGEITGSGVKHSALQRSDYSGEFLNGEYNGSGVIKYARGGGYEGEWQRNQYHGRGRLTYPSGEVFEGEFHCHKRHGRGQMRYSNGDHYDGDWIRDKRQGQGCLEAADGSIYEGQFFNDMYHGQGRMAHCSGIVYDGLWSGNKPVNRAGRIIISNHLHGALHLTQGEPFSLEVEVLSEDGQVMHVESGRQLQVFAGFQDHRPANGVSLFHQIEDIAEEPLQTPFGYQVVEFPLSESTAYQAFLEAEAAAAAAAATAGTTEQEEQPAQPETGGEKAAASATELESANNPTAAPRVAGAPAVGEDDPSGAATFRVYSPPPPPPGISTVATLEGRASFADLVLPRPHSLYRPYAALDERDGAVILAPASAAAPAGSTAASLSMGGAAATAAAVASATSAKKKKGRDKDEDSRLRQKRLGDERFARPGEYVLCVRDVSQPAFPAGDSRPEPAFLRLVLAAPALAKEAGGKEKEVKEKEKKKQWNTQAMIASVVAQSSTQQATGELEKLRGEPSSS</sequence>
<dbReference type="Proteomes" id="UP000095280">
    <property type="component" value="Unplaced"/>
</dbReference>